<dbReference type="OrthoDB" id="615024at2759"/>
<sequence length="278" mass="31243">MGNLDALPDPILELVLLGLDSPLYLLPMAADHHQRRLPHHPRQATAGFYYNQRGVSVRPRFEPSPSTATVDARRFSLDFLPSDYSTISWRIKDTCGSLLLLFRKGCLTECWELIVCEPLTRRFEVIPHPNPFFSYGNTMAALLDGNSESNNGGGGGIGMPSFRIMLCLDNQFGHIRAYMFTSSRSFWHETGIDMRPNLRGIGFAAGRCYWHNGEKTVGWDDDMIGKVTISVGRDGEARIVVAGNGNMLMIFRRQRGGDSKDTEKWALETNIQLFRAII</sequence>
<gene>
    <name evidence="1" type="ORF">HU200_005868</name>
</gene>
<evidence type="ECO:0000313" key="1">
    <source>
        <dbReference type="EMBL" id="KAF8772330.1"/>
    </source>
</evidence>
<keyword evidence="2" id="KW-1185">Reference proteome</keyword>
<proteinExistence type="predicted"/>
<reference evidence="1" key="1">
    <citation type="submission" date="2020-07" db="EMBL/GenBank/DDBJ databases">
        <title>Genome sequence and genetic diversity analysis of an under-domesticated orphan crop, white fonio (Digitaria exilis).</title>
        <authorList>
            <person name="Bennetzen J.L."/>
            <person name="Chen S."/>
            <person name="Ma X."/>
            <person name="Wang X."/>
            <person name="Yssel A.E.J."/>
            <person name="Chaluvadi S.R."/>
            <person name="Johnson M."/>
            <person name="Gangashetty P."/>
            <person name="Hamidou F."/>
            <person name="Sanogo M.D."/>
            <person name="Zwaenepoel A."/>
            <person name="Wallace J."/>
            <person name="Van De Peer Y."/>
            <person name="Van Deynze A."/>
        </authorList>
    </citation>
    <scope>NUCLEOTIDE SEQUENCE</scope>
    <source>
        <tissue evidence="1">Leaves</tissue>
    </source>
</reference>
<dbReference type="PANTHER" id="PTHR33207">
    <property type="entry name" value="F-BOX DOMAIN CONTAINING PROTEIN-RELATED"/>
    <property type="match status" value="1"/>
</dbReference>
<organism evidence="1 2">
    <name type="scientific">Digitaria exilis</name>
    <dbReference type="NCBI Taxonomy" id="1010633"/>
    <lineage>
        <taxon>Eukaryota</taxon>
        <taxon>Viridiplantae</taxon>
        <taxon>Streptophyta</taxon>
        <taxon>Embryophyta</taxon>
        <taxon>Tracheophyta</taxon>
        <taxon>Spermatophyta</taxon>
        <taxon>Magnoliopsida</taxon>
        <taxon>Liliopsida</taxon>
        <taxon>Poales</taxon>
        <taxon>Poaceae</taxon>
        <taxon>PACMAD clade</taxon>
        <taxon>Panicoideae</taxon>
        <taxon>Panicodae</taxon>
        <taxon>Paniceae</taxon>
        <taxon>Anthephorinae</taxon>
        <taxon>Digitaria</taxon>
    </lineage>
</organism>
<dbReference type="Proteomes" id="UP000636709">
    <property type="component" value="Unassembled WGS sequence"/>
</dbReference>
<accession>A0A835FTJ7</accession>
<protein>
    <submittedName>
        <fullName evidence="1">Uncharacterized protein</fullName>
    </submittedName>
</protein>
<comment type="caution">
    <text evidence="1">The sequence shown here is derived from an EMBL/GenBank/DDBJ whole genome shotgun (WGS) entry which is preliminary data.</text>
</comment>
<name>A0A835FTJ7_9POAL</name>
<dbReference type="AlphaFoldDB" id="A0A835FTJ7"/>
<dbReference type="EMBL" id="JACEFO010000413">
    <property type="protein sequence ID" value="KAF8772330.1"/>
    <property type="molecule type" value="Genomic_DNA"/>
</dbReference>
<evidence type="ECO:0000313" key="2">
    <source>
        <dbReference type="Proteomes" id="UP000636709"/>
    </source>
</evidence>